<evidence type="ECO:0000259" key="4">
    <source>
        <dbReference type="PROSITE" id="PS01124"/>
    </source>
</evidence>
<reference evidence="5 6" key="1">
    <citation type="journal article" date="2016" name="Syst. Appl. Microbiol.">
        <title>Pararhizobium polonicum sp. nov. isolated from tumors on stone fruit rootstocks.</title>
        <authorList>
            <person name="Pulawska J."/>
            <person name="Kuzmanovic N."/>
            <person name="Willems A."/>
            <person name="Pothier J.F."/>
        </authorList>
    </citation>
    <scope>NUCLEOTIDE SEQUENCE [LARGE SCALE GENOMIC DNA]</scope>
    <source>
        <strain evidence="5 6">F5.1</strain>
    </source>
</reference>
<dbReference type="SUPFAM" id="SSF51182">
    <property type="entry name" value="RmlC-like cupins"/>
    <property type="match status" value="1"/>
</dbReference>
<dbReference type="PANTHER" id="PTHR43280">
    <property type="entry name" value="ARAC-FAMILY TRANSCRIPTIONAL REGULATOR"/>
    <property type="match status" value="1"/>
</dbReference>
<dbReference type="GO" id="GO:0043565">
    <property type="term" value="F:sequence-specific DNA binding"/>
    <property type="evidence" value="ECO:0007669"/>
    <property type="project" value="InterPro"/>
</dbReference>
<dbReference type="InterPro" id="IPR013096">
    <property type="entry name" value="Cupin_2"/>
</dbReference>
<gene>
    <name evidence="5" type="ORF">ADU59_22155</name>
</gene>
<dbReference type="InterPro" id="IPR011051">
    <property type="entry name" value="RmlC_Cupin_sf"/>
</dbReference>
<evidence type="ECO:0000256" key="3">
    <source>
        <dbReference type="ARBA" id="ARBA00023163"/>
    </source>
</evidence>
<accession>A0A1C7NVW9</accession>
<dbReference type="PROSITE" id="PS01124">
    <property type="entry name" value="HTH_ARAC_FAMILY_2"/>
    <property type="match status" value="1"/>
</dbReference>
<dbReference type="Pfam" id="PF07883">
    <property type="entry name" value="Cupin_2"/>
    <property type="match status" value="1"/>
</dbReference>
<protein>
    <submittedName>
        <fullName evidence="5">Transcriptional regulator</fullName>
    </submittedName>
</protein>
<dbReference type="InterPro" id="IPR009057">
    <property type="entry name" value="Homeodomain-like_sf"/>
</dbReference>
<dbReference type="Proteomes" id="UP000093111">
    <property type="component" value="Unassembled WGS sequence"/>
</dbReference>
<organism evidence="5 6">
    <name type="scientific">Pararhizobium polonicum</name>
    <dbReference type="NCBI Taxonomy" id="1612624"/>
    <lineage>
        <taxon>Bacteria</taxon>
        <taxon>Pseudomonadati</taxon>
        <taxon>Pseudomonadota</taxon>
        <taxon>Alphaproteobacteria</taxon>
        <taxon>Hyphomicrobiales</taxon>
        <taxon>Rhizobiaceae</taxon>
        <taxon>Rhizobium/Agrobacterium group</taxon>
        <taxon>Pararhizobium</taxon>
    </lineage>
</organism>
<dbReference type="PATRIC" id="fig|1612624.7.peg.2099"/>
<keyword evidence="3" id="KW-0804">Transcription</keyword>
<dbReference type="PANTHER" id="PTHR43280:SF2">
    <property type="entry name" value="HTH-TYPE TRANSCRIPTIONAL REGULATOR EXSA"/>
    <property type="match status" value="1"/>
</dbReference>
<dbReference type="SMART" id="SM00342">
    <property type="entry name" value="HTH_ARAC"/>
    <property type="match status" value="1"/>
</dbReference>
<keyword evidence="2" id="KW-0238">DNA-binding</keyword>
<dbReference type="InterPro" id="IPR014710">
    <property type="entry name" value="RmlC-like_jellyroll"/>
</dbReference>
<evidence type="ECO:0000256" key="1">
    <source>
        <dbReference type="ARBA" id="ARBA00023015"/>
    </source>
</evidence>
<dbReference type="GO" id="GO:0003700">
    <property type="term" value="F:DNA-binding transcription factor activity"/>
    <property type="evidence" value="ECO:0007669"/>
    <property type="project" value="InterPro"/>
</dbReference>
<name>A0A1C7NVW9_9HYPH</name>
<dbReference type="SUPFAM" id="SSF46689">
    <property type="entry name" value="Homeodomain-like"/>
    <property type="match status" value="1"/>
</dbReference>
<keyword evidence="1" id="KW-0805">Transcription regulation</keyword>
<keyword evidence="6" id="KW-1185">Reference proteome</keyword>
<dbReference type="EMBL" id="LGLV01000015">
    <property type="protein sequence ID" value="OBZ93177.1"/>
    <property type="molecule type" value="Genomic_DNA"/>
</dbReference>
<dbReference type="InterPro" id="IPR018060">
    <property type="entry name" value="HTH_AraC"/>
</dbReference>
<dbReference type="Gene3D" id="2.60.120.10">
    <property type="entry name" value="Jelly Rolls"/>
    <property type="match status" value="1"/>
</dbReference>
<evidence type="ECO:0000256" key="2">
    <source>
        <dbReference type="ARBA" id="ARBA00023125"/>
    </source>
</evidence>
<dbReference type="STRING" id="1612624.ADU59_22155"/>
<dbReference type="RefSeq" id="WP_068956618.1">
    <property type="nucleotide sequence ID" value="NZ_LGLV01000015.1"/>
</dbReference>
<dbReference type="Pfam" id="PF12833">
    <property type="entry name" value="HTH_18"/>
    <property type="match status" value="1"/>
</dbReference>
<evidence type="ECO:0000313" key="6">
    <source>
        <dbReference type="Proteomes" id="UP000093111"/>
    </source>
</evidence>
<dbReference type="Gene3D" id="1.10.10.60">
    <property type="entry name" value="Homeodomain-like"/>
    <property type="match status" value="2"/>
</dbReference>
<dbReference type="AlphaFoldDB" id="A0A1C7NVW9"/>
<comment type="caution">
    <text evidence="5">The sequence shown here is derived from an EMBL/GenBank/DDBJ whole genome shotgun (WGS) entry which is preliminary data.</text>
</comment>
<evidence type="ECO:0000313" key="5">
    <source>
        <dbReference type="EMBL" id="OBZ93177.1"/>
    </source>
</evidence>
<feature type="domain" description="HTH araC/xylS-type" evidence="4">
    <location>
        <begin position="201"/>
        <end position="299"/>
    </location>
</feature>
<dbReference type="OrthoDB" id="345413at2"/>
<sequence>MARRPKLVNRLGAIPVHPERDPAHPLVVFGDHRFCAGDNINVRRMEGPHMHSQIELNFVLEGEMTYWFDGRELSVSQGRLCLFWGMIPHQVTQIKEPTRFICLYVPMSVFLALPSLSRFRDAVFRGAMIEALDIRPYDRDIFMRWREELLSGDEELERIVREELGARVRRLDREGWQDLREQGSAIASFEHHDADRMFHVERMMRFITEHALENISAEDVGRDVGLHPNYAMSIFKRTVGMTINQSIVRHRLDTAQSLLISTDLPITSIAFEAGFGSLSRFYEAFHERFGTKPGTFRRRLAKPPRAREVHATASGQIVAAD</sequence>
<proteinExistence type="predicted"/>